<dbReference type="Gene3D" id="3.30.70.1060">
    <property type="entry name" value="Dimeric alpha+beta barrel"/>
    <property type="match status" value="1"/>
</dbReference>
<accession>A0A1I1HDB2</accession>
<dbReference type="OrthoDB" id="8968203at2"/>
<evidence type="ECO:0000256" key="1">
    <source>
        <dbReference type="ARBA" id="ARBA00007689"/>
    </source>
</evidence>
<gene>
    <name evidence="3" type="ORF">SAMN04487968_104288</name>
</gene>
<dbReference type="Pfam" id="PF03795">
    <property type="entry name" value="YCII"/>
    <property type="match status" value="1"/>
</dbReference>
<dbReference type="STRING" id="574651.SAMN04487968_104288"/>
<feature type="domain" description="YCII-related" evidence="2">
    <location>
        <begin position="3"/>
        <end position="81"/>
    </location>
</feature>
<dbReference type="InterPro" id="IPR011008">
    <property type="entry name" value="Dimeric_a/b-barrel"/>
</dbReference>
<dbReference type="AlphaFoldDB" id="A0A1I1HDB2"/>
<evidence type="ECO:0000259" key="2">
    <source>
        <dbReference type="Pfam" id="PF03795"/>
    </source>
</evidence>
<reference evidence="3 4" key="1">
    <citation type="submission" date="2016-10" db="EMBL/GenBank/DDBJ databases">
        <authorList>
            <person name="de Groot N.N."/>
        </authorList>
    </citation>
    <scope>NUCLEOTIDE SEQUENCE [LARGE SCALE GENOMIC DNA]</scope>
    <source>
        <strain evidence="3 4">CGMCC 1.7056</strain>
    </source>
</reference>
<organism evidence="3 4">
    <name type="scientific">Nocardioides terrae</name>
    <dbReference type="NCBI Taxonomy" id="574651"/>
    <lineage>
        <taxon>Bacteria</taxon>
        <taxon>Bacillati</taxon>
        <taxon>Actinomycetota</taxon>
        <taxon>Actinomycetes</taxon>
        <taxon>Propionibacteriales</taxon>
        <taxon>Nocardioidaceae</taxon>
        <taxon>Nocardioides</taxon>
    </lineage>
</organism>
<dbReference type="RefSeq" id="WP_091122163.1">
    <property type="nucleotide sequence ID" value="NZ_FOLB01000004.1"/>
</dbReference>
<dbReference type="EMBL" id="FOLB01000004">
    <property type="protein sequence ID" value="SFC22149.1"/>
    <property type="molecule type" value="Genomic_DNA"/>
</dbReference>
<comment type="similarity">
    <text evidence="1">Belongs to the YciI family.</text>
</comment>
<keyword evidence="4" id="KW-1185">Reference proteome</keyword>
<dbReference type="Proteomes" id="UP000198832">
    <property type="component" value="Unassembled WGS sequence"/>
</dbReference>
<evidence type="ECO:0000313" key="4">
    <source>
        <dbReference type="Proteomes" id="UP000198832"/>
    </source>
</evidence>
<evidence type="ECO:0000313" key="3">
    <source>
        <dbReference type="EMBL" id="SFC22149.1"/>
    </source>
</evidence>
<sequence length="93" mass="10432">MSLYAVTYVYSPDTEALDRLRPEHRAFLADQDGLLLSGPTDDNGALIVWEGKSVAEIEETLDEDPFWTAGLITERVVVGWNPILGPWRETLDL</sequence>
<dbReference type="InterPro" id="IPR005545">
    <property type="entry name" value="YCII"/>
</dbReference>
<protein>
    <recommendedName>
        <fullName evidence="2">YCII-related domain-containing protein</fullName>
    </recommendedName>
</protein>
<dbReference type="SUPFAM" id="SSF54909">
    <property type="entry name" value="Dimeric alpha+beta barrel"/>
    <property type="match status" value="1"/>
</dbReference>
<proteinExistence type="inferred from homology"/>
<name>A0A1I1HDB2_9ACTN</name>